<dbReference type="GO" id="GO:0016616">
    <property type="term" value="F:oxidoreductase activity, acting on the CH-OH group of donors, NAD or NADP as acceptor"/>
    <property type="evidence" value="ECO:0007669"/>
    <property type="project" value="TreeGrafter"/>
</dbReference>
<dbReference type="InterPro" id="IPR002347">
    <property type="entry name" value="SDR_fam"/>
</dbReference>
<comment type="similarity">
    <text evidence="1">Belongs to the short-chain dehydrogenases/reductases (SDR) family.</text>
</comment>
<dbReference type="PANTHER" id="PTHR44229:SF4">
    <property type="entry name" value="15-HYDROXYPROSTAGLANDIN DEHYDROGENASE [NAD(+)]"/>
    <property type="match status" value="1"/>
</dbReference>
<proteinExistence type="inferred from homology"/>
<dbReference type="PANTHER" id="PTHR44229">
    <property type="entry name" value="15-HYDROXYPROSTAGLANDIN DEHYDROGENASE [NAD(+)]"/>
    <property type="match status" value="1"/>
</dbReference>
<evidence type="ECO:0000256" key="1">
    <source>
        <dbReference type="ARBA" id="ARBA00006484"/>
    </source>
</evidence>
<dbReference type="AlphaFoldDB" id="A0A8K0JKW3"/>
<gene>
    <name evidence="3" type="ORF">FFLO_04470</name>
</gene>
<evidence type="ECO:0000256" key="2">
    <source>
        <dbReference type="ARBA" id="ARBA00023002"/>
    </source>
</evidence>
<dbReference type="InterPro" id="IPR036291">
    <property type="entry name" value="NAD(P)-bd_dom_sf"/>
</dbReference>
<dbReference type="PRINTS" id="PR00081">
    <property type="entry name" value="GDHRDH"/>
</dbReference>
<evidence type="ECO:0000313" key="3">
    <source>
        <dbReference type="EMBL" id="KAG7531292.1"/>
    </source>
</evidence>
<keyword evidence="4" id="KW-1185">Reference proteome</keyword>
<keyword evidence="2" id="KW-0560">Oxidoreductase</keyword>
<name>A0A8K0JKW3_9TREE</name>
<dbReference type="Pfam" id="PF00106">
    <property type="entry name" value="adh_short"/>
    <property type="match status" value="1"/>
</dbReference>
<reference evidence="3" key="1">
    <citation type="submission" date="2020-04" db="EMBL/GenBank/DDBJ databases">
        <title>Analysis of mating type loci in Filobasidium floriforme.</title>
        <authorList>
            <person name="Nowrousian M."/>
        </authorList>
    </citation>
    <scope>NUCLEOTIDE SEQUENCE</scope>
    <source>
        <strain evidence="3">CBS 6242</strain>
    </source>
</reference>
<dbReference type="Gene3D" id="3.40.50.720">
    <property type="entry name" value="NAD(P)-binding Rossmann-like Domain"/>
    <property type="match status" value="1"/>
</dbReference>
<dbReference type="Proteomes" id="UP000812966">
    <property type="component" value="Unassembled WGS sequence"/>
</dbReference>
<dbReference type="SUPFAM" id="SSF51735">
    <property type="entry name" value="NAD(P)-binding Rossmann-fold domains"/>
    <property type="match status" value="1"/>
</dbReference>
<protein>
    <submittedName>
        <fullName evidence="3">Uncharacterized protein</fullName>
    </submittedName>
</protein>
<dbReference type="GO" id="GO:0005737">
    <property type="term" value="C:cytoplasm"/>
    <property type="evidence" value="ECO:0007669"/>
    <property type="project" value="TreeGrafter"/>
</dbReference>
<evidence type="ECO:0000313" key="4">
    <source>
        <dbReference type="Proteomes" id="UP000812966"/>
    </source>
</evidence>
<accession>A0A8K0JKW3</accession>
<sequence>MKAVPGCIDALDTIRPSQLSGRSVLITGGGSGFGRQLAIMCATAGADVVIGDLNTKGLEGTIDLCRGLSGSCQAPSETSDVTVESSLRQLFAFAQATFGRPADVVVANAGITEVGRLSEDVALKNELGRYPKEPNLLTMNVNFSGVLLTAQLAEEAWKSEPSTEHNRQLVLLASMGGHSGIPGAPLYSASKHGLVGLWVAHCARLRALPEPTFSCHAICPFFSFTGILGRAVFLALAGLSVVQPETVASTVLHIVRDTSLNDGLGSMYCLPDHKEPLEFSTDYVGPLNHSFYQEITETIRQRQKVYDDPEYIQCRDDEILTAIGTNRADVPFIALLVSPSVARMAMKMQLLKQ</sequence>
<comment type="caution">
    <text evidence="3">The sequence shown here is derived from an EMBL/GenBank/DDBJ whole genome shotgun (WGS) entry which is preliminary data.</text>
</comment>
<dbReference type="EMBL" id="JABELV010000095">
    <property type="protein sequence ID" value="KAG7531292.1"/>
    <property type="molecule type" value="Genomic_DNA"/>
</dbReference>
<organism evidence="3 4">
    <name type="scientific">Filobasidium floriforme</name>
    <dbReference type="NCBI Taxonomy" id="5210"/>
    <lineage>
        <taxon>Eukaryota</taxon>
        <taxon>Fungi</taxon>
        <taxon>Dikarya</taxon>
        <taxon>Basidiomycota</taxon>
        <taxon>Agaricomycotina</taxon>
        <taxon>Tremellomycetes</taxon>
        <taxon>Filobasidiales</taxon>
        <taxon>Filobasidiaceae</taxon>
        <taxon>Filobasidium</taxon>
    </lineage>
</organism>